<protein>
    <recommendedName>
        <fullName evidence="3">XRE family transcriptional regulator</fullName>
    </recommendedName>
</protein>
<sequence>MTAFDPIPGRHPRLPVWAAHFRRSGWSLARVAALFNIDTIELTDAGVR</sequence>
<dbReference type="EMBL" id="CP002102">
    <property type="protein sequence ID" value="ADL00670.1"/>
    <property type="molecule type" value="Genomic_DNA"/>
</dbReference>
<evidence type="ECO:0000313" key="1">
    <source>
        <dbReference type="EMBL" id="ADL00670.1"/>
    </source>
</evidence>
<dbReference type="STRING" id="633149.Bresu_1358"/>
<dbReference type="Proteomes" id="UP000002696">
    <property type="component" value="Chromosome"/>
</dbReference>
<proteinExistence type="predicted"/>
<dbReference type="HOGENOM" id="CLU_3150238_0_0_5"/>
<dbReference type="KEGG" id="bsb:Bresu_1358"/>
<organism evidence="1 2">
    <name type="scientific">Brevundimonas subvibrioides (strain ATCC 15264 / DSM 4735 / LMG 14903 / NBRC 16000 / CB 81)</name>
    <name type="common">Caulobacter subvibrioides</name>
    <dbReference type="NCBI Taxonomy" id="633149"/>
    <lineage>
        <taxon>Bacteria</taxon>
        <taxon>Pseudomonadati</taxon>
        <taxon>Pseudomonadota</taxon>
        <taxon>Alphaproteobacteria</taxon>
        <taxon>Caulobacterales</taxon>
        <taxon>Caulobacteraceae</taxon>
        <taxon>Brevundimonas</taxon>
    </lineage>
</organism>
<name>D9QFV6_BRESC</name>
<accession>D9QFV6</accession>
<reference evidence="2" key="1">
    <citation type="journal article" date="2011" name="J. Bacteriol.">
        <title>Genome sequences of eight morphologically diverse alphaproteobacteria.</title>
        <authorList>
            <consortium name="US DOE Joint Genome Institute"/>
            <person name="Brown P.J."/>
            <person name="Kysela D.T."/>
            <person name="Buechlein A."/>
            <person name="Hemmerich C."/>
            <person name="Brun Y.V."/>
        </authorList>
    </citation>
    <scope>NUCLEOTIDE SEQUENCE [LARGE SCALE GENOMIC DNA]</scope>
    <source>
        <strain evidence="2">ATCC 15264 / DSM 4735 / LMG 14903 / NBRC 16000 / CB 81</strain>
    </source>
</reference>
<evidence type="ECO:0008006" key="3">
    <source>
        <dbReference type="Google" id="ProtNLM"/>
    </source>
</evidence>
<dbReference type="RefSeq" id="WP_013268773.1">
    <property type="nucleotide sequence ID" value="NC_014375.1"/>
</dbReference>
<evidence type="ECO:0000313" key="2">
    <source>
        <dbReference type="Proteomes" id="UP000002696"/>
    </source>
</evidence>
<gene>
    <name evidence="1" type="ordered locus">Bresu_1358</name>
</gene>
<dbReference type="InParanoid" id="D9QFV6"/>
<dbReference type="AlphaFoldDB" id="D9QFV6"/>
<keyword evidence="2" id="KW-1185">Reference proteome</keyword>